<evidence type="ECO:0000256" key="2">
    <source>
        <dbReference type="SAM" id="Phobius"/>
    </source>
</evidence>
<evidence type="ECO:0000259" key="3">
    <source>
        <dbReference type="Pfam" id="PF07885"/>
    </source>
</evidence>
<comment type="caution">
    <text evidence="4">The sequence shown here is derived from an EMBL/GenBank/DDBJ whole genome shotgun (WGS) entry which is preliminary data.</text>
</comment>
<feature type="transmembrane region" description="Helical" evidence="2">
    <location>
        <begin position="118"/>
        <end position="138"/>
    </location>
</feature>
<keyword evidence="2" id="KW-1133">Transmembrane helix</keyword>
<dbReference type="PANTHER" id="PTHR11767:SF102">
    <property type="entry name" value="INWARDLY RECTIFYING POTASSIUM CHANNEL 1, ISOFORM F"/>
    <property type="match status" value="1"/>
</dbReference>
<keyword evidence="1" id="KW-0633">Potassium transport</keyword>
<dbReference type="GO" id="GO:0034702">
    <property type="term" value="C:monoatomic ion channel complex"/>
    <property type="evidence" value="ECO:0007669"/>
    <property type="project" value="UniProtKB-KW"/>
</dbReference>
<dbReference type="GO" id="GO:0005242">
    <property type="term" value="F:inward rectifier potassium channel activity"/>
    <property type="evidence" value="ECO:0007669"/>
    <property type="project" value="InterPro"/>
</dbReference>
<dbReference type="Pfam" id="PF07885">
    <property type="entry name" value="Ion_trans_2"/>
    <property type="match status" value="1"/>
</dbReference>
<dbReference type="OrthoDB" id="273257at2759"/>
<organism evidence="4 5">
    <name type="scientific">Symbiodinium necroappetens</name>
    <dbReference type="NCBI Taxonomy" id="1628268"/>
    <lineage>
        <taxon>Eukaryota</taxon>
        <taxon>Sar</taxon>
        <taxon>Alveolata</taxon>
        <taxon>Dinophyceae</taxon>
        <taxon>Suessiales</taxon>
        <taxon>Symbiodiniaceae</taxon>
        <taxon>Symbiodinium</taxon>
    </lineage>
</organism>
<keyword evidence="1" id="KW-0407">Ion channel</keyword>
<keyword evidence="1" id="KW-0851">Voltage-gated channel</keyword>
<dbReference type="InterPro" id="IPR013099">
    <property type="entry name" value="K_chnl_dom"/>
</dbReference>
<accession>A0A812W9J5</accession>
<evidence type="ECO:0000256" key="1">
    <source>
        <dbReference type="RuleBase" id="RU003822"/>
    </source>
</evidence>
<comment type="similarity">
    <text evidence="1">Belongs to the inward rectifier-type potassium channel (TC 1.A.2.1) family.</text>
</comment>
<keyword evidence="1" id="KW-0406">Ion transport</keyword>
<dbReference type="GO" id="GO:1990573">
    <property type="term" value="P:potassium ion import across plasma membrane"/>
    <property type="evidence" value="ECO:0007669"/>
    <property type="project" value="TreeGrafter"/>
</dbReference>
<keyword evidence="1" id="KW-0813">Transport</keyword>
<dbReference type="SUPFAM" id="SSF81324">
    <property type="entry name" value="Voltage-gated potassium channels"/>
    <property type="match status" value="1"/>
</dbReference>
<dbReference type="PANTHER" id="PTHR11767">
    <property type="entry name" value="INWARD RECTIFIER POTASSIUM CHANNEL"/>
    <property type="match status" value="1"/>
</dbReference>
<sequence>MKWTKKDVGTGKANFPVQYDLSGRVEVIVKGSKTQVIGDCAFFLLRTSWTKFLCCLVGAYLILILFFALIYLAEADGMVCLIKDEPCDFWDALNLSVHSMSTIGFGSIVPQSALTHSAVAVEFWIAVLMGAGAGGLLFSRVSTASSRVAFSDVALVTNIRGCPTVTMRIVNERPFSSLFDVTCRVSALVKDPKAGMRILAPCELERSTNMMFRA</sequence>
<dbReference type="EMBL" id="CAJNJA010031704">
    <property type="protein sequence ID" value="CAE7659944.1"/>
    <property type="molecule type" value="Genomic_DNA"/>
</dbReference>
<keyword evidence="2" id="KW-0472">Membrane</keyword>
<reference evidence="4" key="1">
    <citation type="submission" date="2021-02" db="EMBL/GenBank/DDBJ databases">
        <authorList>
            <person name="Dougan E. K."/>
            <person name="Rhodes N."/>
            <person name="Thang M."/>
            <person name="Chan C."/>
        </authorList>
    </citation>
    <scope>NUCLEOTIDE SEQUENCE</scope>
</reference>
<feature type="transmembrane region" description="Helical" evidence="2">
    <location>
        <begin position="52"/>
        <end position="73"/>
    </location>
</feature>
<keyword evidence="1" id="KW-0630">Potassium</keyword>
<feature type="non-terminal residue" evidence="4">
    <location>
        <position position="214"/>
    </location>
</feature>
<feature type="domain" description="Potassium channel" evidence="3">
    <location>
        <begin position="60"/>
        <end position="115"/>
    </location>
</feature>
<keyword evidence="5" id="KW-1185">Reference proteome</keyword>
<dbReference type="GO" id="GO:0005886">
    <property type="term" value="C:plasma membrane"/>
    <property type="evidence" value="ECO:0007669"/>
    <property type="project" value="TreeGrafter"/>
</dbReference>
<dbReference type="InterPro" id="IPR016449">
    <property type="entry name" value="K_chnl_inward-rec_Kir"/>
</dbReference>
<dbReference type="Proteomes" id="UP000601435">
    <property type="component" value="Unassembled WGS sequence"/>
</dbReference>
<name>A0A812W9J5_9DINO</name>
<dbReference type="GO" id="GO:0034765">
    <property type="term" value="P:regulation of monoatomic ion transmembrane transport"/>
    <property type="evidence" value="ECO:0007669"/>
    <property type="project" value="TreeGrafter"/>
</dbReference>
<evidence type="ECO:0000313" key="4">
    <source>
        <dbReference type="EMBL" id="CAE7659944.1"/>
    </source>
</evidence>
<keyword evidence="1 2" id="KW-0812">Transmembrane</keyword>
<dbReference type="Gene3D" id="1.10.287.70">
    <property type="match status" value="1"/>
</dbReference>
<proteinExistence type="inferred from homology"/>
<gene>
    <name evidence="4" type="ORF">SNEC2469_LOCUS18734</name>
</gene>
<comment type="subcellular location">
    <subcellularLocation>
        <location evidence="1">Membrane</location>
        <topology evidence="1">Multi-pass membrane protein</topology>
    </subcellularLocation>
</comment>
<evidence type="ECO:0000313" key="5">
    <source>
        <dbReference type="Proteomes" id="UP000601435"/>
    </source>
</evidence>
<protein>
    <recommendedName>
        <fullName evidence="3">Potassium channel domain-containing protein</fullName>
    </recommendedName>
</protein>
<dbReference type="AlphaFoldDB" id="A0A812W9J5"/>